<feature type="compositionally biased region" description="Polar residues" evidence="1">
    <location>
        <begin position="553"/>
        <end position="563"/>
    </location>
</feature>
<gene>
    <name evidence="2" type="ORF">L1049_001137</name>
</gene>
<proteinExistence type="predicted"/>
<dbReference type="PANTHER" id="PTHR33416">
    <property type="entry name" value="NUCLEAR PORE COMPLEX PROTEIN NUP1"/>
    <property type="match status" value="1"/>
</dbReference>
<dbReference type="Proteomes" id="UP001415857">
    <property type="component" value="Unassembled WGS sequence"/>
</dbReference>
<feature type="compositionally biased region" description="Polar residues" evidence="1">
    <location>
        <begin position="81"/>
        <end position="91"/>
    </location>
</feature>
<feature type="compositionally biased region" description="Polar residues" evidence="1">
    <location>
        <begin position="335"/>
        <end position="366"/>
    </location>
</feature>
<dbReference type="PANTHER" id="PTHR33416:SF18">
    <property type="entry name" value="NUCLEOPORIN-LIKE PROTEIN"/>
    <property type="match status" value="1"/>
</dbReference>
<dbReference type="AlphaFoldDB" id="A0AAP0NBT0"/>
<feature type="region of interest" description="Disordered" evidence="1">
    <location>
        <begin position="537"/>
        <end position="563"/>
    </location>
</feature>
<feature type="compositionally biased region" description="Basic and acidic residues" evidence="1">
    <location>
        <begin position="591"/>
        <end position="619"/>
    </location>
</feature>
<evidence type="ECO:0000313" key="3">
    <source>
        <dbReference type="Proteomes" id="UP001415857"/>
    </source>
</evidence>
<evidence type="ECO:0000313" key="2">
    <source>
        <dbReference type="EMBL" id="KAK9269366.1"/>
    </source>
</evidence>
<sequence length="780" mass="84153">MQREEATTSSGLYGGERGAGGKFRKPLARKRPPTPYDRPAKANQSSQSGNQRDGGGWLSKLVSPAYRLISGGATRILPSLFSKSTNALPSSDSRDHEVERDASGDEENDTSNLGISTSTGVASPSSAADRSKWKSDFDGRTEDKKGNLSDDGGLSEIEQLMQGKRFSRDEIKRLTEILDSRAADLSHVEQGKKNSSLREDEGAVVAHEIPRTLIEEKQEDLNRAIWGTSTPLLQSIVQDEVGASPVEIARAYMGSRASDIGFGSKSLISKDERTILRSDEFTSKPIIPSPSSKSLCWPGAMVQDQSAYLTPQNQRGKFGLHNFPRTPYSRTIYSKSKSKLTQSQGGLQGDSNRSSTTSSIPLQHLQTPPIYGQSKLRGKVLDDGYGSVGPIRRIQRKVVAETPSRGSVHLHSSQHYPSKVENSTGFFSAHRKNFEPGATSSTSKFQSVESKPHRFEGGVPTVHPQSSQLAMKILDLIDGKVPSLEEKSAELKLATTWKKPLPSEVTTFISDQGISFRPSGGSDSRKNMNSVDQRFYAQGNEDGGNSGFKVQPQEGSTNEANEAVNKNTSAFRTNIGNTGMIHGGNAGPSLDFKKNSDSQKKGTHEKASVGFDDGKQRERNELWPRYNQINGQDVLKMVPSSTGSEVLNLQKQPRSHSLGGKPNLASISIDKPDPRSTVSFDNSSGFTFPVSASSGVLSEPPTPSIMPSFSASGLHQPKEGAAVPSYSFGSSSATPALVFSFPSTSSASTHVDASDLKFNFGSDKKSRVSFSSVGKDAICF</sequence>
<name>A0AAP0NBT0_LIQFO</name>
<feature type="compositionally biased region" description="Gly residues" evidence="1">
    <location>
        <begin position="12"/>
        <end position="21"/>
    </location>
</feature>
<accession>A0AAP0NBT0</accession>
<feature type="region of interest" description="Disordered" evidence="1">
    <location>
        <begin position="1"/>
        <end position="58"/>
    </location>
</feature>
<feature type="region of interest" description="Disordered" evidence="1">
    <location>
        <begin position="652"/>
        <end position="672"/>
    </location>
</feature>
<feature type="region of interest" description="Disordered" evidence="1">
    <location>
        <begin position="335"/>
        <end position="373"/>
    </location>
</feature>
<protein>
    <recommendedName>
        <fullName evidence="4">Nuclear pore complex protein NUP1</fullName>
    </recommendedName>
</protein>
<feature type="compositionally biased region" description="Basic and acidic residues" evidence="1">
    <location>
        <begin position="129"/>
        <end position="148"/>
    </location>
</feature>
<feature type="compositionally biased region" description="Basic residues" evidence="1">
    <location>
        <begin position="22"/>
        <end position="32"/>
    </location>
</feature>
<evidence type="ECO:0008006" key="4">
    <source>
        <dbReference type="Google" id="ProtNLM"/>
    </source>
</evidence>
<reference evidence="2 3" key="1">
    <citation type="journal article" date="2024" name="Plant J.">
        <title>Genome sequences and population genomics reveal climatic adaptation and genomic divergence between two closely related sweetgum species.</title>
        <authorList>
            <person name="Xu W.Q."/>
            <person name="Ren C.Q."/>
            <person name="Zhang X.Y."/>
            <person name="Comes H.P."/>
            <person name="Liu X.H."/>
            <person name="Li Y.G."/>
            <person name="Kettle C.J."/>
            <person name="Jalonen R."/>
            <person name="Gaisberger H."/>
            <person name="Ma Y.Z."/>
            <person name="Qiu Y.X."/>
        </authorList>
    </citation>
    <scope>NUCLEOTIDE SEQUENCE [LARGE SCALE GENOMIC DNA]</scope>
    <source>
        <strain evidence="2">Hangzhou</strain>
    </source>
</reference>
<feature type="region of interest" description="Disordered" evidence="1">
    <location>
        <begin position="79"/>
        <end position="156"/>
    </location>
</feature>
<dbReference type="GO" id="GO:0005635">
    <property type="term" value="C:nuclear envelope"/>
    <property type="evidence" value="ECO:0007669"/>
    <property type="project" value="TreeGrafter"/>
</dbReference>
<feature type="compositionally biased region" description="Polar residues" evidence="1">
    <location>
        <begin position="42"/>
        <end position="51"/>
    </location>
</feature>
<feature type="region of interest" description="Disordered" evidence="1">
    <location>
        <begin position="581"/>
        <end position="619"/>
    </location>
</feature>
<dbReference type="EMBL" id="JBBPBK010000015">
    <property type="protein sequence ID" value="KAK9269366.1"/>
    <property type="molecule type" value="Genomic_DNA"/>
</dbReference>
<feature type="compositionally biased region" description="Basic and acidic residues" evidence="1">
    <location>
        <begin position="92"/>
        <end position="103"/>
    </location>
</feature>
<keyword evidence="3" id="KW-1185">Reference proteome</keyword>
<dbReference type="GO" id="GO:0071763">
    <property type="term" value="P:nuclear membrane organization"/>
    <property type="evidence" value="ECO:0007669"/>
    <property type="project" value="TreeGrafter"/>
</dbReference>
<comment type="caution">
    <text evidence="2">The sequence shown here is derived from an EMBL/GenBank/DDBJ whole genome shotgun (WGS) entry which is preliminary data.</text>
</comment>
<feature type="compositionally biased region" description="Polar residues" evidence="1">
    <location>
        <begin position="110"/>
        <end position="128"/>
    </location>
</feature>
<organism evidence="2 3">
    <name type="scientific">Liquidambar formosana</name>
    <name type="common">Formosan gum</name>
    <dbReference type="NCBI Taxonomy" id="63359"/>
    <lineage>
        <taxon>Eukaryota</taxon>
        <taxon>Viridiplantae</taxon>
        <taxon>Streptophyta</taxon>
        <taxon>Embryophyta</taxon>
        <taxon>Tracheophyta</taxon>
        <taxon>Spermatophyta</taxon>
        <taxon>Magnoliopsida</taxon>
        <taxon>eudicotyledons</taxon>
        <taxon>Gunneridae</taxon>
        <taxon>Pentapetalae</taxon>
        <taxon>Saxifragales</taxon>
        <taxon>Altingiaceae</taxon>
        <taxon>Liquidambar</taxon>
    </lineage>
</organism>
<evidence type="ECO:0000256" key="1">
    <source>
        <dbReference type="SAM" id="MobiDB-lite"/>
    </source>
</evidence>